<evidence type="ECO:0000313" key="3">
    <source>
        <dbReference type="Proteomes" id="UP001218218"/>
    </source>
</evidence>
<accession>A0AAD7AJG4</accession>
<gene>
    <name evidence="2" type="ORF">DFH08DRAFT_800196</name>
</gene>
<feature type="region of interest" description="Disordered" evidence="1">
    <location>
        <begin position="33"/>
        <end position="57"/>
    </location>
</feature>
<keyword evidence="3" id="KW-1185">Reference proteome</keyword>
<feature type="region of interest" description="Disordered" evidence="1">
    <location>
        <begin position="192"/>
        <end position="235"/>
    </location>
</feature>
<dbReference type="Proteomes" id="UP001218218">
    <property type="component" value="Unassembled WGS sequence"/>
</dbReference>
<organism evidence="2 3">
    <name type="scientific">Mycena albidolilacea</name>
    <dbReference type="NCBI Taxonomy" id="1033008"/>
    <lineage>
        <taxon>Eukaryota</taxon>
        <taxon>Fungi</taxon>
        <taxon>Dikarya</taxon>
        <taxon>Basidiomycota</taxon>
        <taxon>Agaricomycotina</taxon>
        <taxon>Agaricomycetes</taxon>
        <taxon>Agaricomycetidae</taxon>
        <taxon>Agaricales</taxon>
        <taxon>Marasmiineae</taxon>
        <taxon>Mycenaceae</taxon>
        <taxon>Mycena</taxon>
    </lineage>
</organism>
<evidence type="ECO:0000256" key="1">
    <source>
        <dbReference type="SAM" id="MobiDB-lite"/>
    </source>
</evidence>
<reference evidence="2" key="1">
    <citation type="submission" date="2023-03" db="EMBL/GenBank/DDBJ databases">
        <title>Massive genome expansion in bonnet fungi (Mycena s.s.) driven by repeated elements and novel gene families across ecological guilds.</title>
        <authorList>
            <consortium name="Lawrence Berkeley National Laboratory"/>
            <person name="Harder C.B."/>
            <person name="Miyauchi S."/>
            <person name="Viragh M."/>
            <person name="Kuo A."/>
            <person name="Thoen E."/>
            <person name="Andreopoulos B."/>
            <person name="Lu D."/>
            <person name="Skrede I."/>
            <person name="Drula E."/>
            <person name="Henrissat B."/>
            <person name="Morin E."/>
            <person name="Kohler A."/>
            <person name="Barry K."/>
            <person name="LaButti K."/>
            <person name="Morin E."/>
            <person name="Salamov A."/>
            <person name="Lipzen A."/>
            <person name="Mereny Z."/>
            <person name="Hegedus B."/>
            <person name="Baldrian P."/>
            <person name="Stursova M."/>
            <person name="Weitz H."/>
            <person name="Taylor A."/>
            <person name="Grigoriev I.V."/>
            <person name="Nagy L.G."/>
            <person name="Martin F."/>
            <person name="Kauserud H."/>
        </authorList>
    </citation>
    <scope>NUCLEOTIDE SEQUENCE</scope>
    <source>
        <strain evidence="2">CBHHK002</strain>
    </source>
</reference>
<feature type="compositionally biased region" description="Basic and acidic residues" evidence="1">
    <location>
        <begin position="213"/>
        <end position="223"/>
    </location>
</feature>
<protein>
    <submittedName>
        <fullName evidence="2">Uncharacterized protein</fullName>
    </submittedName>
</protein>
<proteinExistence type="predicted"/>
<comment type="caution">
    <text evidence="2">The sequence shown here is derived from an EMBL/GenBank/DDBJ whole genome shotgun (WGS) entry which is preliminary data.</text>
</comment>
<evidence type="ECO:0000313" key="2">
    <source>
        <dbReference type="EMBL" id="KAJ7360754.1"/>
    </source>
</evidence>
<dbReference type="AlphaFoldDB" id="A0AAD7AJG4"/>
<name>A0AAD7AJG4_9AGAR</name>
<dbReference type="EMBL" id="JARIHO010000005">
    <property type="protein sequence ID" value="KAJ7360754.1"/>
    <property type="molecule type" value="Genomic_DNA"/>
</dbReference>
<sequence length="235" mass="25514">MSRPGHRAREVQRRSAAIIAADSVMAPRLSTCHGGAAQQAVPRSGLNARRKRQRSQMWPQVYSTVKPHITPGKFASASDFTSTDSVVAGPGTSPMEGVPPVAIPDVITRQMHQLEAQTETLLMQGLIDTHRSSIKDLSSISIGSPDKLAYSLSFIQGYHSILYDTCLTKIGKLMFCRLQAILEGTGFRGAAVSDSDIEEEKRTSMSHVQKRAKNSDASEHGKEIGTLQREASSPL</sequence>